<feature type="region of interest" description="Disordered" evidence="2">
    <location>
        <begin position="424"/>
        <end position="446"/>
    </location>
</feature>
<keyword evidence="1" id="KW-0175">Coiled coil</keyword>
<proteinExistence type="predicted"/>
<accession>A0A146KK70</accession>
<reference evidence="3" key="1">
    <citation type="submission" date="2015-07" db="EMBL/GenBank/DDBJ databases">
        <title>Adaptation to a free-living lifestyle via gene acquisitions in the diplomonad Trepomonas sp. PC1.</title>
        <authorList>
            <person name="Xu F."/>
            <person name="Jerlstrom-Hultqvist J."/>
            <person name="Kolisko M."/>
            <person name="Simpson A.G.B."/>
            <person name="Roger A.J."/>
            <person name="Svard S.G."/>
            <person name="Andersson J.O."/>
        </authorList>
    </citation>
    <scope>NUCLEOTIDE SEQUENCE</scope>
    <source>
        <strain evidence="3">PC1</strain>
    </source>
</reference>
<evidence type="ECO:0000313" key="3">
    <source>
        <dbReference type="EMBL" id="JAP95831.1"/>
    </source>
</evidence>
<feature type="non-terminal residue" evidence="3">
    <location>
        <position position="1"/>
    </location>
</feature>
<feature type="compositionally biased region" description="Basic and acidic residues" evidence="2">
    <location>
        <begin position="437"/>
        <end position="446"/>
    </location>
</feature>
<organism evidence="3">
    <name type="scientific">Trepomonas sp. PC1</name>
    <dbReference type="NCBI Taxonomy" id="1076344"/>
    <lineage>
        <taxon>Eukaryota</taxon>
        <taxon>Metamonada</taxon>
        <taxon>Diplomonadida</taxon>
        <taxon>Hexamitidae</taxon>
        <taxon>Hexamitinae</taxon>
        <taxon>Trepomonas</taxon>
    </lineage>
</organism>
<dbReference type="AlphaFoldDB" id="A0A146KK70"/>
<feature type="coiled-coil region" evidence="1">
    <location>
        <begin position="285"/>
        <end position="312"/>
    </location>
</feature>
<evidence type="ECO:0000256" key="1">
    <source>
        <dbReference type="SAM" id="Coils"/>
    </source>
</evidence>
<dbReference type="EMBL" id="GDID01000775">
    <property type="protein sequence ID" value="JAP95831.1"/>
    <property type="molecule type" value="Transcribed_RNA"/>
</dbReference>
<sequence>LKTSSHNAQNDPIINSSATVLKFDQLCDELQIQLNPFLKAFRILIPDITGILMSKLKIKPNSIEFLIKFVDQLYQTHRQSLVNYSLDVQDMNDFMVASIEKLTELQTMIVKVGNLLQIDPFMPPNQMLAIITNFIEEKTSVSMQKNVVEEENSKLSQFQSHLSEQLNMSYAQINELIQIKQMHEKQITQLTGDAQLAQSENSQLKIQIGQLSEENGVFANQLAKLESLVSQLQFSEQTLRGQQFQTQTELDELQSVNQELQTRNLLQSTQLGDFRAQESLQNQLIAQLKTTNKQFQQNVSALKLQNATLQESQNASQTLLQKKTVSEEKVQINLDLARKETQSLRKLVEDKNGEIFNLEREASTLRGEICNLKQKISQQMISSVQTQLQASQVFERRDDLDSFVNRQFQSAVLTNLQNDELEVQQKGHQNDQSGKIPPKDQKDQDGQMEKLVQELQSQLQQLIQQKELRKSALEPKATGQVMKITLIRKKPNGIIAKTKMKVKCEFGKVSEEQRRDLQREWRI</sequence>
<protein>
    <submittedName>
        <fullName evidence="3">Uncharacterized protein</fullName>
    </submittedName>
</protein>
<evidence type="ECO:0000256" key="2">
    <source>
        <dbReference type="SAM" id="MobiDB-lite"/>
    </source>
</evidence>
<gene>
    <name evidence="3" type="ORF">TPC1_11038</name>
</gene>
<name>A0A146KK70_9EUKA</name>